<gene>
    <name evidence="3" type="ORF">KQX54_017271</name>
</gene>
<proteinExistence type="predicted"/>
<evidence type="ECO:0000256" key="1">
    <source>
        <dbReference type="SAM" id="MobiDB-lite"/>
    </source>
</evidence>
<keyword evidence="2" id="KW-0732">Signal</keyword>
<evidence type="ECO:0000313" key="4">
    <source>
        <dbReference type="Proteomes" id="UP000826195"/>
    </source>
</evidence>
<feature type="signal peptide" evidence="2">
    <location>
        <begin position="1"/>
        <end position="22"/>
    </location>
</feature>
<sequence length="169" mass="18192">MLSTKTAVVLLVAILKVSYNGSLHPGLASTQVPNIQKDNRQYPVTATPLNDRGDGQPQASNGPNISYGSVTIQKGNTYAADLASNNYYGSITQVDLVPSTSSDSKIGVVPGTTVNEDTVAIPKKNHYEVMSEIAFLKGELEIVKQYLSTLLKSQNALKRDVERVTNLPN</sequence>
<dbReference type="EMBL" id="JAHXZJ010002237">
    <property type="protein sequence ID" value="KAH0547151.1"/>
    <property type="molecule type" value="Genomic_DNA"/>
</dbReference>
<feature type="region of interest" description="Disordered" evidence="1">
    <location>
        <begin position="38"/>
        <end position="66"/>
    </location>
</feature>
<name>A0AAV7IA75_COTGL</name>
<evidence type="ECO:0000256" key="2">
    <source>
        <dbReference type="SAM" id="SignalP"/>
    </source>
</evidence>
<evidence type="ECO:0000313" key="3">
    <source>
        <dbReference type="EMBL" id="KAH0547151.1"/>
    </source>
</evidence>
<accession>A0AAV7IA75</accession>
<feature type="compositionally biased region" description="Polar residues" evidence="1">
    <location>
        <begin position="57"/>
        <end position="66"/>
    </location>
</feature>
<protein>
    <submittedName>
        <fullName evidence="3">Uncharacterized protein</fullName>
    </submittedName>
</protein>
<dbReference type="Proteomes" id="UP000826195">
    <property type="component" value="Unassembled WGS sequence"/>
</dbReference>
<reference evidence="3 4" key="1">
    <citation type="journal article" date="2021" name="J. Hered.">
        <title>A chromosome-level genome assembly of the parasitoid wasp, Cotesia glomerata (Hymenoptera: Braconidae).</title>
        <authorList>
            <person name="Pinto B.J."/>
            <person name="Weis J.J."/>
            <person name="Gamble T."/>
            <person name="Ode P.J."/>
            <person name="Paul R."/>
            <person name="Zaspel J.M."/>
        </authorList>
    </citation>
    <scope>NUCLEOTIDE SEQUENCE [LARGE SCALE GENOMIC DNA]</scope>
    <source>
        <strain evidence="3">CgM1</strain>
    </source>
</reference>
<feature type="compositionally biased region" description="Polar residues" evidence="1">
    <location>
        <begin position="38"/>
        <end position="48"/>
    </location>
</feature>
<comment type="caution">
    <text evidence="3">The sequence shown here is derived from an EMBL/GenBank/DDBJ whole genome shotgun (WGS) entry which is preliminary data.</text>
</comment>
<keyword evidence="4" id="KW-1185">Reference proteome</keyword>
<dbReference type="AlphaFoldDB" id="A0AAV7IA75"/>
<organism evidence="3 4">
    <name type="scientific">Cotesia glomerata</name>
    <name type="common">Lepidopteran parasitic wasp</name>
    <name type="synonym">Apanteles glomeratus</name>
    <dbReference type="NCBI Taxonomy" id="32391"/>
    <lineage>
        <taxon>Eukaryota</taxon>
        <taxon>Metazoa</taxon>
        <taxon>Ecdysozoa</taxon>
        <taxon>Arthropoda</taxon>
        <taxon>Hexapoda</taxon>
        <taxon>Insecta</taxon>
        <taxon>Pterygota</taxon>
        <taxon>Neoptera</taxon>
        <taxon>Endopterygota</taxon>
        <taxon>Hymenoptera</taxon>
        <taxon>Apocrita</taxon>
        <taxon>Ichneumonoidea</taxon>
        <taxon>Braconidae</taxon>
        <taxon>Microgastrinae</taxon>
        <taxon>Cotesia</taxon>
    </lineage>
</organism>
<feature type="chain" id="PRO_5043619526" evidence="2">
    <location>
        <begin position="23"/>
        <end position="169"/>
    </location>
</feature>